<keyword evidence="3" id="KW-1185">Reference proteome</keyword>
<proteinExistence type="inferred from homology"/>
<dbReference type="Proteomes" id="UP000606889">
    <property type="component" value="Unassembled WGS sequence"/>
</dbReference>
<evidence type="ECO:0000256" key="1">
    <source>
        <dbReference type="ARBA" id="ARBA00006479"/>
    </source>
</evidence>
<comment type="similarity">
    <text evidence="1">Belongs to the ROK (NagC/XylR) family.</text>
</comment>
<gene>
    <name evidence="2" type="ORF">H8S18_06665</name>
</gene>
<dbReference type="InterPro" id="IPR000600">
    <property type="entry name" value="ROK"/>
</dbReference>
<dbReference type="Pfam" id="PF00480">
    <property type="entry name" value="ROK"/>
    <property type="match status" value="1"/>
</dbReference>
<organism evidence="2 3">
    <name type="scientific">Christensenella tenuis</name>
    <dbReference type="NCBI Taxonomy" id="2763033"/>
    <lineage>
        <taxon>Bacteria</taxon>
        <taxon>Bacillati</taxon>
        <taxon>Bacillota</taxon>
        <taxon>Clostridia</taxon>
        <taxon>Christensenellales</taxon>
        <taxon>Christensenellaceae</taxon>
        <taxon>Christensenella</taxon>
    </lineage>
</organism>
<evidence type="ECO:0000313" key="3">
    <source>
        <dbReference type="Proteomes" id="UP000606889"/>
    </source>
</evidence>
<dbReference type="SUPFAM" id="SSF53067">
    <property type="entry name" value="Actin-like ATPase domain"/>
    <property type="match status" value="1"/>
</dbReference>
<dbReference type="PANTHER" id="PTHR18964:SF149">
    <property type="entry name" value="BIFUNCTIONAL UDP-N-ACETYLGLUCOSAMINE 2-EPIMERASE_N-ACETYLMANNOSAMINE KINASE"/>
    <property type="match status" value="1"/>
</dbReference>
<protein>
    <submittedName>
        <fullName evidence="2">ROK family protein</fullName>
    </submittedName>
</protein>
<dbReference type="PANTHER" id="PTHR18964">
    <property type="entry name" value="ROK (REPRESSOR, ORF, KINASE) FAMILY"/>
    <property type="match status" value="1"/>
</dbReference>
<evidence type="ECO:0000313" key="2">
    <source>
        <dbReference type="EMBL" id="MBC5648014.1"/>
    </source>
</evidence>
<dbReference type="CDD" id="cd23763">
    <property type="entry name" value="ASKHA_ATPase_ROK"/>
    <property type="match status" value="1"/>
</dbReference>
<dbReference type="EMBL" id="JACOON010000003">
    <property type="protein sequence ID" value="MBC5648014.1"/>
    <property type="molecule type" value="Genomic_DNA"/>
</dbReference>
<dbReference type="Gene3D" id="3.30.420.40">
    <property type="match status" value="2"/>
</dbReference>
<name>A0ABR7EE11_9FIRM</name>
<dbReference type="InterPro" id="IPR043129">
    <property type="entry name" value="ATPase_NBD"/>
</dbReference>
<dbReference type="RefSeq" id="WP_186857536.1">
    <property type="nucleotide sequence ID" value="NZ_JACOON010000003.1"/>
</dbReference>
<accession>A0ABR7EE11</accession>
<reference evidence="2 3" key="1">
    <citation type="submission" date="2020-08" db="EMBL/GenBank/DDBJ databases">
        <title>Genome public.</title>
        <authorList>
            <person name="Liu C."/>
            <person name="Sun Q."/>
        </authorList>
    </citation>
    <scope>NUCLEOTIDE SEQUENCE [LARGE SCALE GENOMIC DNA]</scope>
    <source>
        <strain evidence="2 3">NSJ-35</strain>
    </source>
</reference>
<sequence>MKHVLGFDIGGTKCAVMLGRISGQNVDFLERKAFRTADTNGADDAVDTLIAKAETILQNHGLTHRDIDAAGISCGGPLDSEKGLILSPPNLIGWDRVPVADRIGNHFGISAHLQNDANAGALAEWMFGAARNTSNAVFITFGTGCGAGLILNKKLYTGTNDMAGECGHIRLSAVGPVGYGKSGSMEGYCSGGGIAQLAGMMARERLQSGQSAAYCENINEIEHIDVKRVAEAARQGDEAACKTFRTAGEYLGRGLAVLVDCLNPEVIVLGGIFGRCYDLLVHPMETILQKEALGISLSVCRIVPAQLGEEIGDYAAIAASGISDE</sequence>
<comment type="caution">
    <text evidence="2">The sequence shown here is derived from an EMBL/GenBank/DDBJ whole genome shotgun (WGS) entry which is preliminary data.</text>
</comment>